<dbReference type="FunFam" id="2.60.34.10:FF:000014">
    <property type="entry name" value="Chaperone protein DnaK HSP70"/>
    <property type="match status" value="1"/>
</dbReference>
<dbReference type="PANTHER" id="PTHR19375">
    <property type="entry name" value="HEAT SHOCK PROTEIN 70KDA"/>
    <property type="match status" value="1"/>
</dbReference>
<evidence type="ECO:0000256" key="4">
    <source>
        <dbReference type="ARBA" id="ARBA00022840"/>
    </source>
</evidence>
<feature type="compositionally biased region" description="Acidic residues" evidence="9">
    <location>
        <begin position="602"/>
        <end position="611"/>
    </location>
</feature>
<evidence type="ECO:0000256" key="2">
    <source>
        <dbReference type="ARBA" id="ARBA00022553"/>
    </source>
</evidence>
<dbReference type="InterPro" id="IPR018181">
    <property type="entry name" value="Heat_shock_70_CS"/>
</dbReference>
<protein>
    <recommendedName>
        <fullName evidence="7">Chaperone protein DnaK</fullName>
    </recommendedName>
    <alternativeName>
        <fullName evidence="7">HSP70</fullName>
    </alternativeName>
    <alternativeName>
        <fullName evidence="7">Heat shock 70 kDa protein</fullName>
    </alternativeName>
    <alternativeName>
        <fullName evidence="7">Heat shock protein 70</fullName>
    </alternativeName>
</protein>
<dbReference type="PRINTS" id="PR00301">
    <property type="entry name" value="HEATSHOCK70"/>
</dbReference>
<dbReference type="NCBIfam" id="NF001413">
    <property type="entry name" value="PRK00290.1"/>
    <property type="match status" value="1"/>
</dbReference>
<dbReference type="FunFam" id="3.90.640.10:FF:000003">
    <property type="entry name" value="Molecular chaperone DnaK"/>
    <property type="match status" value="1"/>
</dbReference>
<evidence type="ECO:0000256" key="5">
    <source>
        <dbReference type="ARBA" id="ARBA00023016"/>
    </source>
</evidence>
<dbReference type="GO" id="GO:0051082">
    <property type="term" value="F:unfolded protein binding"/>
    <property type="evidence" value="ECO:0007669"/>
    <property type="project" value="InterPro"/>
</dbReference>
<dbReference type="NCBIfam" id="TIGR02350">
    <property type="entry name" value="prok_dnaK"/>
    <property type="match status" value="1"/>
</dbReference>
<dbReference type="SUPFAM" id="SSF53067">
    <property type="entry name" value="Actin-like ATPase domain"/>
    <property type="match status" value="2"/>
</dbReference>
<feature type="region of interest" description="Disordered" evidence="9">
    <location>
        <begin position="575"/>
        <end position="611"/>
    </location>
</feature>
<evidence type="ECO:0000313" key="10">
    <source>
        <dbReference type="EMBL" id="MBB6051788.1"/>
    </source>
</evidence>
<dbReference type="PROSITE" id="PS00297">
    <property type="entry name" value="HSP70_1"/>
    <property type="match status" value="1"/>
</dbReference>
<evidence type="ECO:0000256" key="1">
    <source>
        <dbReference type="ARBA" id="ARBA00007381"/>
    </source>
</evidence>
<feature type="modified residue" description="Phosphothreonine; by autocatalysis" evidence="7">
    <location>
        <position position="174"/>
    </location>
</feature>
<dbReference type="Proteomes" id="UP000520814">
    <property type="component" value="Unassembled WGS sequence"/>
</dbReference>
<evidence type="ECO:0000256" key="9">
    <source>
        <dbReference type="SAM" id="MobiDB-lite"/>
    </source>
</evidence>
<organism evidence="10 11">
    <name type="scientific">Armatimonas rosea</name>
    <dbReference type="NCBI Taxonomy" id="685828"/>
    <lineage>
        <taxon>Bacteria</taxon>
        <taxon>Bacillati</taxon>
        <taxon>Armatimonadota</taxon>
        <taxon>Armatimonadia</taxon>
        <taxon>Armatimonadales</taxon>
        <taxon>Armatimonadaceae</taxon>
        <taxon>Armatimonas</taxon>
    </lineage>
</organism>
<name>A0A7W9ST42_ARMRO</name>
<evidence type="ECO:0000256" key="6">
    <source>
        <dbReference type="ARBA" id="ARBA00023186"/>
    </source>
</evidence>
<feature type="compositionally biased region" description="Pro residues" evidence="9">
    <location>
        <begin position="588"/>
        <end position="597"/>
    </location>
</feature>
<evidence type="ECO:0000256" key="8">
    <source>
        <dbReference type="RuleBase" id="RU003322"/>
    </source>
</evidence>
<dbReference type="GO" id="GO:0005524">
    <property type="term" value="F:ATP binding"/>
    <property type="evidence" value="ECO:0007669"/>
    <property type="project" value="UniProtKB-UniRule"/>
</dbReference>
<evidence type="ECO:0000256" key="7">
    <source>
        <dbReference type="HAMAP-Rule" id="MF_00332"/>
    </source>
</evidence>
<dbReference type="EMBL" id="JACHGW010000003">
    <property type="protein sequence ID" value="MBB6051788.1"/>
    <property type="molecule type" value="Genomic_DNA"/>
</dbReference>
<dbReference type="HAMAP" id="MF_00332">
    <property type="entry name" value="DnaK"/>
    <property type="match status" value="1"/>
</dbReference>
<reference evidence="10 11" key="1">
    <citation type="submission" date="2020-08" db="EMBL/GenBank/DDBJ databases">
        <title>Genomic Encyclopedia of Type Strains, Phase IV (KMG-IV): sequencing the most valuable type-strain genomes for metagenomic binning, comparative biology and taxonomic classification.</title>
        <authorList>
            <person name="Goeker M."/>
        </authorList>
    </citation>
    <scope>NUCLEOTIDE SEQUENCE [LARGE SCALE GENOMIC DNA]</scope>
    <source>
        <strain evidence="10 11">DSM 23562</strain>
    </source>
</reference>
<dbReference type="FunFam" id="3.30.420.40:FF:000071">
    <property type="entry name" value="Molecular chaperone DnaK"/>
    <property type="match status" value="1"/>
</dbReference>
<dbReference type="Gene3D" id="3.90.640.10">
    <property type="entry name" value="Actin, Chain A, domain 4"/>
    <property type="match status" value="1"/>
</dbReference>
<dbReference type="Gene3D" id="3.30.420.40">
    <property type="match status" value="2"/>
</dbReference>
<dbReference type="InterPro" id="IPR043129">
    <property type="entry name" value="ATPase_NBD"/>
</dbReference>
<dbReference type="InterPro" id="IPR013126">
    <property type="entry name" value="Hsp_70_fam"/>
</dbReference>
<evidence type="ECO:0000256" key="3">
    <source>
        <dbReference type="ARBA" id="ARBA00022741"/>
    </source>
</evidence>
<dbReference type="CDD" id="cd10234">
    <property type="entry name" value="ASKHA_NBD_HSP70_DnaK-like"/>
    <property type="match status" value="1"/>
</dbReference>
<comment type="caution">
    <text evidence="10">The sequence shown here is derived from an EMBL/GenBank/DDBJ whole genome shotgun (WGS) entry which is preliminary data.</text>
</comment>
<evidence type="ECO:0000313" key="11">
    <source>
        <dbReference type="Proteomes" id="UP000520814"/>
    </source>
</evidence>
<keyword evidence="4 7" id="KW-0067">ATP-binding</keyword>
<keyword evidence="5 7" id="KW-0346">Stress response</keyword>
<comment type="induction">
    <text evidence="7">By stress conditions e.g. heat shock.</text>
</comment>
<keyword evidence="3 7" id="KW-0547">Nucleotide-binding</keyword>
<keyword evidence="11" id="KW-1185">Reference proteome</keyword>
<dbReference type="InterPro" id="IPR029048">
    <property type="entry name" value="HSP70_C_sf"/>
</dbReference>
<gene>
    <name evidence="7" type="primary">dnaK</name>
    <name evidence="10" type="ORF">HNQ39_003598</name>
</gene>
<comment type="function">
    <text evidence="7">Acts as a chaperone.</text>
</comment>
<dbReference type="PROSITE" id="PS01036">
    <property type="entry name" value="HSP70_3"/>
    <property type="match status" value="1"/>
</dbReference>
<proteinExistence type="evidence at transcript level"/>
<dbReference type="InterPro" id="IPR012725">
    <property type="entry name" value="Chaperone_DnaK"/>
</dbReference>
<dbReference type="Gene3D" id="2.60.34.10">
    <property type="entry name" value="Substrate Binding Domain Of DNAk, Chain A, domain 1"/>
    <property type="match status" value="1"/>
</dbReference>
<dbReference type="Pfam" id="PF00012">
    <property type="entry name" value="HSP70"/>
    <property type="match status" value="2"/>
</dbReference>
<dbReference type="InterPro" id="IPR029047">
    <property type="entry name" value="HSP70_peptide-bd_sf"/>
</dbReference>
<dbReference type="RefSeq" id="WP_184199496.1">
    <property type="nucleotide sequence ID" value="NZ_JACHGW010000003.1"/>
</dbReference>
<comment type="similarity">
    <text evidence="1 7 8">Belongs to the heat shock protein 70 family.</text>
</comment>
<keyword evidence="2 7" id="KW-0597">Phosphoprotein</keyword>
<dbReference type="GO" id="GO:0140662">
    <property type="term" value="F:ATP-dependent protein folding chaperone"/>
    <property type="evidence" value="ECO:0007669"/>
    <property type="project" value="InterPro"/>
</dbReference>
<accession>A0A7W9ST42</accession>
<sequence length="611" mass="65767">MGRIVGIDLGTTNSVVAVLEAGEPTVITLTEGSRLCPSVVGFTRDGERLVGQLAKRQAVTNPEQTFSSIKRHMGSDFRVFADSTAYSAPEISAMILQKLKADAEAYLGEPVDRAVITVPAYFNDGQRQATKDAGQIAGLEVLRIINEPTAAALAYGLEKTEAQTILVWDLGGGTFDVSILEMGEGVFEVKATCGDTRLGGDDWDDAIVAWLVAEFKSAHEIDLTDDRLAQQRLKEAAEKAKIELSAMLNTSINLPFLSQSADGPLHLEKSLTRAHFENITTDLRDRMRDPTYQALNDAKLAPNQIDKVVLVGGSTRMPAVQDMVREIFHKDPFKGMNPDEVVAAGAAIQAGMLAGELTGLVLLDVTPLSLGIETLGGVMTRLIPRNTTVPTSKTEIFTTATEGQSAVEIHILQGEREMATDNKSLGKFLLSGIAPAPRGVPQIEVFFDIDASGILHVSAKDKATGHAQQVVITVASGLSQEEISRMVTEAASYAASDLQRRELQEARNHADTALYHARKLVATDGPPVEGHIQTMVQSAIEALDASVREADLMTLISQTHYLNDAMFAFSQARVEATPAADQSDEPEPMTPVMPPLKPESELQGDTENDAD</sequence>
<dbReference type="AlphaFoldDB" id="A0A7W9ST42"/>
<dbReference type="SUPFAM" id="SSF100934">
    <property type="entry name" value="Heat shock protein 70kD (HSP70), C-terminal subdomain"/>
    <property type="match status" value="1"/>
</dbReference>
<keyword evidence="6 7" id="KW-0143">Chaperone</keyword>
<dbReference type="SUPFAM" id="SSF100920">
    <property type="entry name" value="Heat shock protein 70kD (HSP70), peptide-binding domain"/>
    <property type="match status" value="1"/>
</dbReference>